<dbReference type="Gene3D" id="2.60.40.2630">
    <property type="match status" value="1"/>
</dbReference>
<dbReference type="Proteomes" id="UP000717835">
    <property type="component" value="Unassembled WGS sequence"/>
</dbReference>
<proteinExistence type="predicted"/>
<sequence length="313" mass="33917">MKKSLFVLGVAVAALASCTQNEVLDIAESNAIKFDNAFVGNTTKATVEQINTEGIEHFYVMGTKGGSSFFNNEKVYKQNDLWGYDNLKKWEAGTYAFAAYSNGGTTTQDGKIASGVTFNSTDGLQISYTVDNNDKRDLIMAYSTTNIDAANAPIEFTFKHALAMIKFTLKSNLGTNVISISDFVVKSINNQGTATIKNDGVVAWTNQTGTENFRSVDFTTTQATAGESDELVVVPQSGTSLSVEFTAKVTVAGQEEITKNLKATIATYEWQPGYRYNYTATITGTDMEVIEFSAPTVTEWGGYTDIDAGDLTI</sequence>
<evidence type="ECO:0000256" key="1">
    <source>
        <dbReference type="SAM" id="SignalP"/>
    </source>
</evidence>
<reference evidence="2" key="1">
    <citation type="journal article" date="2021" name="PeerJ">
        <title>Extensive microbial diversity within the chicken gut microbiome revealed by metagenomics and culture.</title>
        <authorList>
            <person name="Gilroy R."/>
            <person name="Ravi A."/>
            <person name="Getino M."/>
            <person name="Pursley I."/>
            <person name="Horton D.L."/>
            <person name="Alikhan N.F."/>
            <person name="Baker D."/>
            <person name="Gharbi K."/>
            <person name="Hall N."/>
            <person name="Watson M."/>
            <person name="Adriaenssens E.M."/>
            <person name="Foster-Nyarko E."/>
            <person name="Jarju S."/>
            <person name="Secka A."/>
            <person name="Antonio M."/>
            <person name="Oren A."/>
            <person name="Chaudhuri R.R."/>
            <person name="La Ragione R."/>
            <person name="Hildebrand F."/>
            <person name="Pallen M.J."/>
        </authorList>
    </citation>
    <scope>NUCLEOTIDE SEQUENCE</scope>
    <source>
        <strain evidence="2">CHK55-1828</strain>
    </source>
</reference>
<gene>
    <name evidence="2" type="ORF">K8W02_06975</name>
</gene>
<dbReference type="RefSeq" id="WP_276827619.1">
    <property type="nucleotide sequence ID" value="NZ_DYVX01000056.1"/>
</dbReference>
<organism evidence="2 3">
    <name type="scientific">Mediterranea massiliensis</name>
    <dbReference type="NCBI Taxonomy" id="1841865"/>
    <lineage>
        <taxon>Bacteria</taxon>
        <taxon>Pseudomonadati</taxon>
        <taxon>Bacteroidota</taxon>
        <taxon>Bacteroidia</taxon>
        <taxon>Bacteroidales</taxon>
        <taxon>Bacteroidaceae</taxon>
        <taxon>Mediterranea</taxon>
    </lineage>
</organism>
<dbReference type="Pfam" id="PF13149">
    <property type="entry name" value="Mfa_like_1"/>
    <property type="match status" value="1"/>
</dbReference>
<dbReference type="CDD" id="cd13120">
    <property type="entry name" value="BF2867_like_N"/>
    <property type="match status" value="1"/>
</dbReference>
<reference evidence="2" key="2">
    <citation type="submission" date="2021-09" db="EMBL/GenBank/DDBJ databases">
        <authorList>
            <person name="Gilroy R."/>
        </authorList>
    </citation>
    <scope>NUCLEOTIDE SEQUENCE</scope>
    <source>
        <strain evidence="2">CHK55-1828</strain>
    </source>
</reference>
<keyword evidence="1" id="KW-0732">Signal</keyword>
<dbReference type="AlphaFoldDB" id="A0A921LBU8"/>
<protein>
    <submittedName>
        <fullName evidence="2">Fimbrillin family protein</fullName>
    </submittedName>
</protein>
<evidence type="ECO:0000313" key="2">
    <source>
        <dbReference type="EMBL" id="HJF92110.1"/>
    </source>
</evidence>
<feature type="signal peptide" evidence="1">
    <location>
        <begin position="1"/>
        <end position="16"/>
    </location>
</feature>
<name>A0A921LBU8_9BACT</name>
<dbReference type="InterPro" id="IPR025049">
    <property type="entry name" value="Mfa-like_1"/>
</dbReference>
<accession>A0A921LBU8</accession>
<evidence type="ECO:0000313" key="3">
    <source>
        <dbReference type="Proteomes" id="UP000717835"/>
    </source>
</evidence>
<dbReference type="PROSITE" id="PS51257">
    <property type="entry name" value="PROKAR_LIPOPROTEIN"/>
    <property type="match status" value="1"/>
</dbReference>
<feature type="chain" id="PRO_5036943521" evidence="1">
    <location>
        <begin position="17"/>
        <end position="313"/>
    </location>
</feature>
<dbReference type="CDD" id="cd13121">
    <property type="entry name" value="BF2867_like_C"/>
    <property type="match status" value="1"/>
</dbReference>
<dbReference type="EMBL" id="DYVX01000056">
    <property type="protein sequence ID" value="HJF92110.1"/>
    <property type="molecule type" value="Genomic_DNA"/>
</dbReference>
<comment type="caution">
    <text evidence="2">The sequence shown here is derived from an EMBL/GenBank/DDBJ whole genome shotgun (WGS) entry which is preliminary data.</text>
</comment>